<proteinExistence type="predicted"/>
<keyword evidence="2" id="KW-1185">Reference proteome</keyword>
<dbReference type="RefSeq" id="WP_007194396.1">
    <property type="nucleotide sequence ID" value="NZ_AFWV01000012.1"/>
</dbReference>
<evidence type="ECO:0000313" key="2">
    <source>
        <dbReference type="Proteomes" id="UP000005459"/>
    </source>
</evidence>
<gene>
    <name evidence="1" type="ORF">ThimaDRAFT_3524</name>
</gene>
<reference evidence="1 2" key="1">
    <citation type="submission" date="2011-06" db="EMBL/GenBank/DDBJ databases">
        <title>The draft genome of Thiocapsa marina 5811.</title>
        <authorList>
            <consortium name="US DOE Joint Genome Institute (JGI-PGF)"/>
            <person name="Lucas S."/>
            <person name="Han J."/>
            <person name="Cheng J.-F."/>
            <person name="Goodwin L."/>
            <person name="Pitluck S."/>
            <person name="Peters L."/>
            <person name="Land M.L."/>
            <person name="Hauser L."/>
            <person name="Vogl K."/>
            <person name="Liu Z."/>
            <person name="Imhoff J."/>
            <person name="Thiel V."/>
            <person name="Frigaard N.-U."/>
            <person name="Bryant D."/>
            <person name="Woyke T.J."/>
        </authorList>
    </citation>
    <scope>NUCLEOTIDE SEQUENCE [LARGE SCALE GENOMIC DNA]</scope>
    <source>
        <strain evidence="1 2">5811</strain>
    </source>
</reference>
<name>F9UF21_9GAMM</name>
<dbReference type="AlphaFoldDB" id="F9UF21"/>
<organism evidence="1 2">
    <name type="scientific">Thiocapsa marina 5811</name>
    <dbReference type="NCBI Taxonomy" id="768671"/>
    <lineage>
        <taxon>Bacteria</taxon>
        <taxon>Pseudomonadati</taxon>
        <taxon>Pseudomonadota</taxon>
        <taxon>Gammaproteobacteria</taxon>
        <taxon>Chromatiales</taxon>
        <taxon>Chromatiaceae</taxon>
        <taxon>Thiocapsa</taxon>
    </lineage>
</organism>
<dbReference type="Proteomes" id="UP000005459">
    <property type="component" value="Unassembled WGS sequence"/>
</dbReference>
<dbReference type="EMBL" id="AFWV01000012">
    <property type="protein sequence ID" value="EGV17058.1"/>
    <property type="molecule type" value="Genomic_DNA"/>
</dbReference>
<dbReference type="Gene3D" id="3.40.1350.10">
    <property type="match status" value="1"/>
</dbReference>
<protein>
    <recommendedName>
        <fullName evidence="3">PD(D/E)XK endonuclease domain-containing protein</fullName>
    </recommendedName>
</protein>
<dbReference type="STRING" id="768671.ThimaDRAFT_3524"/>
<sequence length="138" mass="15467">MKLEPQVTGNIGMYYACYMLSRMGWNVMPTARNARGIDIIAYNKTGTEFIGVQVKTLTKRNPVPLGTSLEKVMGDYWLIINNVSAEPVSFVLVPEEVKSLAHRGEKDGRVSFWLQPSAYDTPDFKEAWHRIGFGHGAS</sequence>
<dbReference type="eggNOG" id="ENOG5032V6P">
    <property type="taxonomic scope" value="Bacteria"/>
</dbReference>
<dbReference type="OrthoDB" id="9785826at2"/>
<evidence type="ECO:0008006" key="3">
    <source>
        <dbReference type="Google" id="ProtNLM"/>
    </source>
</evidence>
<accession>F9UF21</accession>
<dbReference type="GO" id="GO:0003676">
    <property type="term" value="F:nucleic acid binding"/>
    <property type="evidence" value="ECO:0007669"/>
    <property type="project" value="InterPro"/>
</dbReference>
<evidence type="ECO:0000313" key="1">
    <source>
        <dbReference type="EMBL" id="EGV17058.1"/>
    </source>
</evidence>
<dbReference type="InterPro" id="IPR011856">
    <property type="entry name" value="tRNA_endonuc-like_dom_sf"/>
</dbReference>